<dbReference type="OrthoDB" id="10061179at2759"/>
<feature type="signal peptide" evidence="1">
    <location>
        <begin position="1"/>
        <end position="24"/>
    </location>
</feature>
<dbReference type="AlphaFoldDB" id="A0A1D1VD99"/>
<protein>
    <recommendedName>
        <fullName evidence="4">Protein quiver</fullName>
    </recommendedName>
</protein>
<name>A0A1D1VD99_RAMVA</name>
<evidence type="ECO:0000256" key="1">
    <source>
        <dbReference type="SAM" id="SignalP"/>
    </source>
</evidence>
<dbReference type="Proteomes" id="UP000186922">
    <property type="component" value="Unassembled WGS sequence"/>
</dbReference>
<reference evidence="2 3" key="1">
    <citation type="journal article" date="2016" name="Nat. Commun.">
        <title>Extremotolerant tardigrade genome and improved radiotolerance of human cultured cells by tardigrade-unique protein.</title>
        <authorList>
            <person name="Hashimoto T."/>
            <person name="Horikawa D.D."/>
            <person name="Saito Y."/>
            <person name="Kuwahara H."/>
            <person name="Kozuka-Hata H."/>
            <person name="Shin-I T."/>
            <person name="Minakuchi Y."/>
            <person name="Ohishi K."/>
            <person name="Motoyama A."/>
            <person name="Aizu T."/>
            <person name="Enomoto A."/>
            <person name="Kondo K."/>
            <person name="Tanaka S."/>
            <person name="Hara Y."/>
            <person name="Koshikawa S."/>
            <person name="Sagara H."/>
            <person name="Miura T."/>
            <person name="Yokobori S."/>
            <person name="Miyagawa K."/>
            <person name="Suzuki Y."/>
            <person name="Kubo T."/>
            <person name="Oyama M."/>
            <person name="Kohara Y."/>
            <person name="Fujiyama A."/>
            <person name="Arakawa K."/>
            <person name="Katayama T."/>
            <person name="Toyoda A."/>
            <person name="Kunieda T."/>
        </authorList>
    </citation>
    <scope>NUCLEOTIDE SEQUENCE [LARGE SCALE GENOMIC DNA]</scope>
    <source>
        <strain evidence="2 3">YOKOZUNA-1</strain>
    </source>
</reference>
<keyword evidence="1" id="KW-0732">Signal</keyword>
<sequence length="177" mass="19223">MDWCPQKIFTFFYLLAGLLKAATSISCRQCKNYSTFFRSPQLNTFECTNSSNWLDVTCDGNTRFCLKLFGAMYGSATASPIPNTLDGIQRGCATVDALRAFGPPGNPNAATAGCWSGDRNVSTSYQQIFDTNLMPIYRFSGTYCLCAEDSCNAGVSTSASTLAVLLVTFSLLVRSLL</sequence>
<keyword evidence="3" id="KW-1185">Reference proteome</keyword>
<evidence type="ECO:0008006" key="4">
    <source>
        <dbReference type="Google" id="ProtNLM"/>
    </source>
</evidence>
<evidence type="ECO:0000313" key="2">
    <source>
        <dbReference type="EMBL" id="GAU96478.1"/>
    </source>
</evidence>
<comment type="caution">
    <text evidence="2">The sequence shown here is derived from an EMBL/GenBank/DDBJ whole genome shotgun (WGS) entry which is preliminary data.</text>
</comment>
<accession>A0A1D1VD99</accession>
<gene>
    <name evidence="2" type="primary">RvY_07916-1</name>
    <name evidence="2" type="synonym">RvY_07916.1</name>
    <name evidence="2" type="ORF">RvY_07916</name>
</gene>
<organism evidence="2 3">
    <name type="scientific">Ramazzottius varieornatus</name>
    <name type="common">Water bear</name>
    <name type="synonym">Tardigrade</name>
    <dbReference type="NCBI Taxonomy" id="947166"/>
    <lineage>
        <taxon>Eukaryota</taxon>
        <taxon>Metazoa</taxon>
        <taxon>Ecdysozoa</taxon>
        <taxon>Tardigrada</taxon>
        <taxon>Eutardigrada</taxon>
        <taxon>Parachela</taxon>
        <taxon>Hypsibioidea</taxon>
        <taxon>Ramazzottiidae</taxon>
        <taxon>Ramazzottius</taxon>
    </lineage>
</organism>
<dbReference type="EMBL" id="BDGG01000003">
    <property type="protein sequence ID" value="GAU96478.1"/>
    <property type="molecule type" value="Genomic_DNA"/>
</dbReference>
<evidence type="ECO:0000313" key="3">
    <source>
        <dbReference type="Proteomes" id="UP000186922"/>
    </source>
</evidence>
<proteinExistence type="predicted"/>
<feature type="chain" id="PRO_5008898311" description="Protein quiver" evidence="1">
    <location>
        <begin position="25"/>
        <end position="177"/>
    </location>
</feature>